<dbReference type="Gene3D" id="1.10.260.40">
    <property type="entry name" value="lambda repressor-like DNA-binding domains"/>
    <property type="match status" value="1"/>
</dbReference>
<organism evidence="1 2">
    <name type="scientific">Pseudomonas anguilliseptica</name>
    <dbReference type="NCBI Taxonomy" id="53406"/>
    <lineage>
        <taxon>Bacteria</taxon>
        <taxon>Pseudomonadati</taxon>
        <taxon>Pseudomonadota</taxon>
        <taxon>Gammaproteobacteria</taxon>
        <taxon>Pseudomonadales</taxon>
        <taxon>Pseudomonadaceae</taxon>
        <taxon>Pseudomonas</taxon>
    </lineage>
</organism>
<dbReference type="OrthoDB" id="6446140at2"/>
<evidence type="ECO:0000313" key="2">
    <source>
        <dbReference type="Proteomes" id="UP000242849"/>
    </source>
</evidence>
<accession>A0A1H4UVD3</accession>
<keyword evidence="2" id="KW-1185">Reference proteome</keyword>
<dbReference type="STRING" id="53406.SAMN05421553_1344"/>
<dbReference type="GO" id="GO:0003677">
    <property type="term" value="F:DNA binding"/>
    <property type="evidence" value="ECO:0007669"/>
    <property type="project" value="InterPro"/>
</dbReference>
<sequence>MKLLDYIKPLTKEQLEVFATSCGSTVGQIKQVAYGRPASAELAIRIDIASVGQVSCEDIRDDINWEYLRRGTASDDSHPKAA</sequence>
<evidence type="ECO:0000313" key="1">
    <source>
        <dbReference type="EMBL" id="SEC72832.1"/>
    </source>
</evidence>
<dbReference type="AlphaFoldDB" id="A0A1H4UVD3"/>
<dbReference type="Proteomes" id="UP000242849">
    <property type="component" value="Unassembled WGS sequence"/>
</dbReference>
<name>A0A1H4UVD3_PSEAG</name>
<proteinExistence type="predicted"/>
<dbReference type="EMBL" id="FNSC01000001">
    <property type="protein sequence ID" value="SEC72832.1"/>
    <property type="molecule type" value="Genomic_DNA"/>
</dbReference>
<dbReference type="RefSeq" id="WP_090378243.1">
    <property type="nucleotide sequence ID" value="NZ_CP156749.1"/>
</dbReference>
<dbReference type="InterPro" id="IPR010982">
    <property type="entry name" value="Lambda_DNA-bd_dom_sf"/>
</dbReference>
<protein>
    <submittedName>
        <fullName evidence="1">Antitoxin of toxin-antitoxin system, YdaS/YdaT</fullName>
    </submittedName>
</protein>
<gene>
    <name evidence="1" type="ORF">SAMN05421553_1344</name>
</gene>
<reference evidence="2" key="1">
    <citation type="submission" date="2016-10" db="EMBL/GenBank/DDBJ databases">
        <authorList>
            <person name="Varghese N."/>
            <person name="Submissions S."/>
        </authorList>
    </citation>
    <scope>NUCLEOTIDE SEQUENCE [LARGE SCALE GENOMIC DNA]</scope>
    <source>
        <strain evidence="2">DSM 12111</strain>
    </source>
</reference>